<sequence>MSSFKSALSAVILASFASCFFTAAFQTTSSIDFARRDSEIVRYGYVPSGFTPESYKKFKEDEAKKKQKTGLGGVGPRGFKSRSMQSFQEAMERGEATHLMPVFNAKQKIARGEIKQEDVPYMQRGGKWDNSDIKGAKMKKWLKSDKDYSTGGYRKEQSVSILGTGKGLDWTGQRDRAGPGKAKSSAAKPDKKEKKKGWFNF</sequence>
<reference evidence="3" key="1">
    <citation type="submission" date="2021-01" db="EMBL/GenBank/DDBJ databases">
        <authorList>
            <person name="Corre E."/>
            <person name="Pelletier E."/>
            <person name="Niang G."/>
            <person name="Scheremetjew M."/>
            <person name="Finn R."/>
            <person name="Kale V."/>
            <person name="Holt S."/>
            <person name="Cochrane G."/>
            <person name="Meng A."/>
            <person name="Brown T."/>
            <person name="Cohen L."/>
        </authorList>
    </citation>
    <scope>NUCLEOTIDE SEQUENCE</scope>
    <source>
        <strain evidence="3">308</strain>
    </source>
</reference>
<evidence type="ECO:0000256" key="2">
    <source>
        <dbReference type="SAM" id="SignalP"/>
    </source>
</evidence>
<feature type="signal peptide" evidence="2">
    <location>
        <begin position="1"/>
        <end position="19"/>
    </location>
</feature>
<protein>
    <submittedName>
        <fullName evidence="3">Uncharacterized protein</fullName>
    </submittedName>
</protein>
<dbReference type="AlphaFoldDB" id="A0A7S1G0I7"/>
<dbReference type="EMBL" id="HBFR01036574">
    <property type="protein sequence ID" value="CAD8899431.1"/>
    <property type="molecule type" value="Transcribed_RNA"/>
</dbReference>
<dbReference type="PROSITE" id="PS51257">
    <property type="entry name" value="PROKAR_LIPOPROTEIN"/>
    <property type="match status" value="1"/>
</dbReference>
<proteinExistence type="predicted"/>
<accession>A0A7S1G0I7</accession>
<organism evidence="3">
    <name type="scientific">Corethron hystrix</name>
    <dbReference type="NCBI Taxonomy" id="216773"/>
    <lineage>
        <taxon>Eukaryota</taxon>
        <taxon>Sar</taxon>
        <taxon>Stramenopiles</taxon>
        <taxon>Ochrophyta</taxon>
        <taxon>Bacillariophyta</taxon>
        <taxon>Coscinodiscophyceae</taxon>
        <taxon>Corethrophycidae</taxon>
        <taxon>Corethrales</taxon>
        <taxon>Corethraceae</taxon>
        <taxon>Corethron</taxon>
    </lineage>
</organism>
<feature type="region of interest" description="Disordered" evidence="1">
    <location>
        <begin position="164"/>
        <end position="201"/>
    </location>
</feature>
<keyword evidence="2" id="KW-0732">Signal</keyword>
<name>A0A7S1G0I7_9STRA</name>
<feature type="chain" id="PRO_5031421385" evidence="2">
    <location>
        <begin position="20"/>
        <end position="201"/>
    </location>
</feature>
<gene>
    <name evidence="3" type="ORF">CHYS00102_LOCUS26647</name>
</gene>
<evidence type="ECO:0000313" key="3">
    <source>
        <dbReference type="EMBL" id="CAD8899431.1"/>
    </source>
</evidence>
<evidence type="ECO:0000256" key="1">
    <source>
        <dbReference type="SAM" id="MobiDB-lite"/>
    </source>
</evidence>